<dbReference type="InterPro" id="IPR036514">
    <property type="entry name" value="SGNH_hydro_sf"/>
</dbReference>
<organism evidence="1 2">
    <name type="scientific">Punctularia strigosozonata (strain HHB-11173)</name>
    <name type="common">White-rot fungus</name>
    <dbReference type="NCBI Taxonomy" id="741275"/>
    <lineage>
        <taxon>Eukaryota</taxon>
        <taxon>Fungi</taxon>
        <taxon>Dikarya</taxon>
        <taxon>Basidiomycota</taxon>
        <taxon>Agaricomycotina</taxon>
        <taxon>Agaricomycetes</taxon>
        <taxon>Corticiales</taxon>
        <taxon>Punctulariaceae</taxon>
        <taxon>Punctularia</taxon>
    </lineage>
</organism>
<dbReference type="HOGENOM" id="CLU_015101_4_1_1"/>
<dbReference type="Gene3D" id="3.40.50.1110">
    <property type="entry name" value="SGNH hydrolase"/>
    <property type="match status" value="1"/>
</dbReference>
<dbReference type="EMBL" id="JH687558">
    <property type="protein sequence ID" value="EIN03914.1"/>
    <property type="molecule type" value="Genomic_DNA"/>
</dbReference>
<evidence type="ECO:0000313" key="2">
    <source>
        <dbReference type="Proteomes" id="UP000054196"/>
    </source>
</evidence>
<dbReference type="InterPro" id="IPR001087">
    <property type="entry name" value="GDSL"/>
</dbReference>
<dbReference type="RefSeq" id="XP_007388972.1">
    <property type="nucleotide sequence ID" value="XM_007388910.1"/>
</dbReference>
<dbReference type="GO" id="GO:0016788">
    <property type="term" value="F:hydrolase activity, acting on ester bonds"/>
    <property type="evidence" value="ECO:0007669"/>
    <property type="project" value="InterPro"/>
</dbReference>
<protein>
    <submittedName>
        <fullName evidence="1">Uncharacterized protein</fullName>
    </submittedName>
</protein>
<dbReference type="SUPFAM" id="SSF52266">
    <property type="entry name" value="SGNH hydrolase"/>
    <property type="match status" value="1"/>
</dbReference>
<dbReference type="eggNOG" id="ENOG502SQ5E">
    <property type="taxonomic scope" value="Eukaryota"/>
</dbReference>
<dbReference type="AlphaFoldDB" id="R7S219"/>
<keyword evidence="2" id="KW-1185">Reference proteome</keyword>
<sequence>MVVFGDSLSSKPWKTWVDYIPRQRDLSGMSIHNFAVPGATAEDDLAEQLAHFFARFPKKQLPASQPVLDPSQTLYVLFLGVNDCGRTEEDELEAIIEGIFDAVHDLYVKAGARNFLFVDVPPKDRSPAAVDFVHEIRARIETWNGTLRTLASDFAQEASQASVFVFSSHVVVGDILDNHENYGFTDDDIAEEGGNFWLDDLHITGDVHEVLAERLIKALLSVQARSTEE</sequence>
<reference evidence="2" key="1">
    <citation type="journal article" date="2012" name="Science">
        <title>The Paleozoic origin of enzymatic lignin decomposition reconstructed from 31 fungal genomes.</title>
        <authorList>
            <person name="Floudas D."/>
            <person name="Binder M."/>
            <person name="Riley R."/>
            <person name="Barry K."/>
            <person name="Blanchette R.A."/>
            <person name="Henrissat B."/>
            <person name="Martinez A.T."/>
            <person name="Otillar R."/>
            <person name="Spatafora J.W."/>
            <person name="Yadav J.S."/>
            <person name="Aerts A."/>
            <person name="Benoit I."/>
            <person name="Boyd A."/>
            <person name="Carlson A."/>
            <person name="Copeland A."/>
            <person name="Coutinho P.M."/>
            <person name="de Vries R.P."/>
            <person name="Ferreira P."/>
            <person name="Findley K."/>
            <person name="Foster B."/>
            <person name="Gaskell J."/>
            <person name="Glotzer D."/>
            <person name="Gorecki P."/>
            <person name="Heitman J."/>
            <person name="Hesse C."/>
            <person name="Hori C."/>
            <person name="Igarashi K."/>
            <person name="Jurgens J.A."/>
            <person name="Kallen N."/>
            <person name="Kersten P."/>
            <person name="Kohler A."/>
            <person name="Kuees U."/>
            <person name="Kumar T.K.A."/>
            <person name="Kuo A."/>
            <person name="LaButti K."/>
            <person name="Larrondo L.F."/>
            <person name="Lindquist E."/>
            <person name="Ling A."/>
            <person name="Lombard V."/>
            <person name="Lucas S."/>
            <person name="Lundell T."/>
            <person name="Martin R."/>
            <person name="McLaughlin D.J."/>
            <person name="Morgenstern I."/>
            <person name="Morin E."/>
            <person name="Murat C."/>
            <person name="Nagy L.G."/>
            <person name="Nolan M."/>
            <person name="Ohm R.A."/>
            <person name="Patyshakuliyeva A."/>
            <person name="Rokas A."/>
            <person name="Ruiz-Duenas F.J."/>
            <person name="Sabat G."/>
            <person name="Salamov A."/>
            <person name="Samejima M."/>
            <person name="Schmutz J."/>
            <person name="Slot J.C."/>
            <person name="St John F."/>
            <person name="Stenlid J."/>
            <person name="Sun H."/>
            <person name="Sun S."/>
            <person name="Syed K."/>
            <person name="Tsang A."/>
            <person name="Wiebenga A."/>
            <person name="Young D."/>
            <person name="Pisabarro A."/>
            <person name="Eastwood D.C."/>
            <person name="Martin F."/>
            <person name="Cullen D."/>
            <person name="Grigoriev I.V."/>
            <person name="Hibbett D.S."/>
        </authorList>
    </citation>
    <scope>NUCLEOTIDE SEQUENCE [LARGE SCALE GENOMIC DNA]</scope>
    <source>
        <strain evidence="2">HHB-11173 SS5</strain>
    </source>
</reference>
<dbReference type="KEGG" id="psq:PUNSTDRAFT_109062"/>
<proteinExistence type="predicted"/>
<evidence type="ECO:0000313" key="1">
    <source>
        <dbReference type="EMBL" id="EIN03914.1"/>
    </source>
</evidence>
<dbReference type="GeneID" id="18876208"/>
<gene>
    <name evidence="1" type="ORF">PUNSTDRAFT_109062</name>
</gene>
<name>R7S219_PUNST</name>
<dbReference type="Proteomes" id="UP000054196">
    <property type="component" value="Unassembled WGS sequence"/>
</dbReference>
<dbReference type="Pfam" id="PF00657">
    <property type="entry name" value="Lipase_GDSL"/>
    <property type="match status" value="1"/>
</dbReference>
<accession>R7S219</accession>
<dbReference type="OrthoDB" id="1600564at2759"/>